<dbReference type="GO" id="GO:0003700">
    <property type="term" value="F:DNA-binding transcription factor activity"/>
    <property type="evidence" value="ECO:0007669"/>
    <property type="project" value="InterPro"/>
</dbReference>
<keyword evidence="3" id="KW-0804">Transcription</keyword>
<keyword evidence="1" id="KW-0805">Transcription regulation</keyword>
<dbReference type="SUPFAM" id="SSF46785">
    <property type="entry name" value="Winged helix' DNA-binding domain"/>
    <property type="match status" value="2"/>
</dbReference>
<dbReference type="Proteomes" id="UP000286746">
    <property type="component" value="Unassembled WGS sequence"/>
</dbReference>
<dbReference type="InterPro" id="IPR000524">
    <property type="entry name" value="Tscrpt_reg_HTH_GntR"/>
</dbReference>
<accession>A0A401W4P7</accession>
<dbReference type="PROSITE" id="PS50949">
    <property type="entry name" value="HTH_GNTR"/>
    <property type="match status" value="2"/>
</dbReference>
<dbReference type="EMBL" id="BHZD01000001">
    <property type="protein sequence ID" value="GCD44245.1"/>
    <property type="molecule type" value="Genomic_DNA"/>
</dbReference>
<dbReference type="AlphaFoldDB" id="A0A401W4P7"/>
<dbReference type="Gene3D" id="1.10.10.10">
    <property type="entry name" value="Winged helix-like DNA-binding domain superfamily/Winged helix DNA-binding domain"/>
    <property type="match status" value="2"/>
</dbReference>
<dbReference type="RefSeq" id="WP_371859027.1">
    <property type="nucleotide sequence ID" value="NZ_BHZD01000001.1"/>
</dbReference>
<dbReference type="SMART" id="SM00345">
    <property type="entry name" value="HTH_GNTR"/>
    <property type="match status" value="2"/>
</dbReference>
<dbReference type="InterPro" id="IPR050679">
    <property type="entry name" value="Bact_HTH_transcr_reg"/>
</dbReference>
<keyword evidence="7" id="KW-1185">Reference proteome</keyword>
<sequence length="166" mass="18265">MEFVPDRPRWHQVADVIRERIADGTYAPGERVPSVLQLEEEFGIAGVTAQKVHRGLRAEGLIHTQPGLGSFVSGRTGDEQPKMVNPRSKWEQIADVVRSRILSGEYPPRHLVSEVRLEQEFGVARMTVRKVTAALREEGLITTTPGMGSFVSPNLPKEPGEGSGEA</sequence>
<evidence type="ECO:0000256" key="1">
    <source>
        <dbReference type="ARBA" id="ARBA00023015"/>
    </source>
</evidence>
<reference evidence="6 7" key="1">
    <citation type="submission" date="2018-11" db="EMBL/GenBank/DDBJ databases">
        <title>Whole genome sequence of Streptomyces paromomycinus NBRC 15454(T).</title>
        <authorList>
            <person name="Komaki H."/>
            <person name="Tamura T."/>
        </authorList>
    </citation>
    <scope>NUCLEOTIDE SEQUENCE [LARGE SCALE GENOMIC DNA]</scope>
    <source>
        <strain evidence="6 7">NBRC 15454</strain>
    </source>
</reference>
<feature type="domain" description="HTH gntR-type" evidence="5">
    <location>
        <begin position="87"/>
        <end position="154"/>
    </location>
</feature>
<evidence type="ECO:0000256" key="3">
    <source>
        <dbReference type="ARBA" id="ARBA00023163"/>
    </source>
</evidence>
<organism evidence="6 7">
    <name type="scientific">Streptomyces paromomycinus</name>
    <name type="common">Streptomyces rimosus subsp. paromomycinus</name>
    <dbReference type="NCBI Taxonomy" id="92743"/>
    <lineage>
        <taxon>Bacteria</taxon>
        <taxon>Bacillati</taxon>
        <taxon>Actinomycetota</taxon>
        <taxon>Actinomycetes</taxon>
        <taxon>Kitasatosporales</taxon>
        <taxon>Streptomycetaceae</taxon>
        <taxon>Streptomyces</taxon>
    </lineage>
</organism>
<feature type="region of interest" description="Disordered" evidence="4">
    <location>
        <begin position="144"/>
        <end position="166"/>
    </location>
</feature>
<protein>
    <submittedName>
        <fullName evidence="6">GntR family transcriptional regulator</fullName>
    </submittedName>
</protein>
<dbReference type="PRINTS" id="PR00035">
    <property type="entry name" value="HTHGNTR"/>
</dbReference>
<gene>
    <name evidence="6" type="ORF">GKJPGBOP_03937</name>
</gene>
<evidence type="ECO:0000259" key="5">
    <source>
        <dbReference type="PROSITE" id="PS50949"/>
    </source>
</evidence>
<name>A0A401W4P7_STREY</name>
<dbReference type="PANTHER" id="PTHR44846:SF17">
    <property type="entry name" value="GNTR-FAMILY TRANSCRIPTIONAL REGULATOR"/>
    <property type="match status" value="1"/>
</dbReference>
<dbReference type="InterPro" id="IPR036390">
    <property type="entry name" value="WH_DNA-bd_sf"/>
</dbReference>
<evidence type="ECO:0000313" key="6">
    <source>
        <dbReference type="EMBL" id="GCD44245.1"/>
    </source>
</evidence>
<comment type="caution">
    <text evidence="6">The sequence shown here is derived from an EMBL/GenBank/DDBJ whole genome shotgun (WGS) entry which is preliminary data.</text>
</comment>
<keyword evidence="2" id="KW-0238">DNA-binding</keyword>
<dbReference type="InterPro" id="IPR036388">
    <property type="entry name" value="WH-like_DNA-bd_sf"/>
</dbReference>
<proteinExistence type="predicted"/>
<dbReference type="GO" id="GO:0003677">
    <property type="term" value="F:DNA binding"/>
    <property type="evidence" value="ECO:0007669"/>
    <property type="project" value="UniProtKB-KW"/>
</dbReference>
<dbReference type="Pfam" id="PF00392">
    <property type="entry name" value="GntR"/>
    <property type="match status" value="2"/>
</dbReference>
<evidence type="ECO:0000256" key="2">
    <source>
        <dbReference type="ARBA" id="ARBA00023125"/>
    </source>
</evidence>
<feature type="domain" description="HTH gntR-type" evidence="5">
    <location>
        <begin position="7"/>
        <end position="75"/>
    </location>
</feature>
<dbReference type="CDD" id="cd07377">
    <property type="entry name" value="WHTH_GntR"/>
    <property type="match status" value="2"/>
</dbReference>
<dbReference type="PANTHER" id="PTHR44846">
    <property type="entry name" value="MANNOSYL-D-GLYCERATE TRANSPORT/METABOLISM SYSTEM REPRESSOR MNGR-RELATED"/>
    <property type="match status" value="1"/>
</dbReference>
<dbReference type="GO" id="GO:0045892">
    <property type="term" value="P:negative regulation of DNA-templated transcription"/>
    <property type="evidence" value="ECO:0007669"/>
    <property type="project" value="TreeGrafter"/>
</dbReference>
<evidence type="ECO:0000256" key="4">
    <source>
        <dbReference type="SAM" id="MobiDB-lite"/>
    </source>
</evidence>
<evidence type="ECO:0000313" key="7">
    <source>
        <dbReference type="Proteomes" id="UP000286746"/>
    </source>
</evidence>